<evidence type="ECO:0000256" key="2">
    <source>
        <dbReference type="ARBA" id="ARBA00012224"/>
    </source>
</evidence>
<dbReference type="Proteomes" id="UP000050482">
    <property type="component" value="Unassembled WGS sequence"/>
</dbReference>
<dbReference type="GO" id="GO:0030170">
    <property type="term" value="F:pyridoxal phosphate binding"/>
    <property type="evidence" value="ECO:0007669"/>
    <property type="project" value="InterPro"/>
</dbReference>
<protein>
    <recommendedName>
        <fullName evidence="2">cysteine-S-conjugate beta-lyase</fullName>
        <ecNumber evidence="2">4.4.1.13</ecNumber>
    </recommendedName>
</protein>
<dbReference type="InterPro" id="IPR004839">
    <property type="entry name" value="Aminotransferase_I/II_large"/>
</dbReference>
<comment type="cofactor">
    <cofactor evidence="1">
        <name>pyridoxal 5'-phosphate</name>
        <dbReference type="ChEBI" id="CHEBI:597326"/>
    </cofactor>
</comment>
<evidence type="ECO:0000313" key="8">
    <source>
        <dbReference type="Proteomes" id="UP000050482"/>
    </source>
</evidence>
<evidence type="ECO:0000256" key="4">
    <source>
        <dbReference type="ARBA" id="ARBA00023239"/>
    </source>
</evidence>
<comment type="similarity">
    <text evidence="5">Belongs to the class-II pyridoxal-phosphate-dependent aminotransferase family. MalY/PatB cystathionine beta-lyase subfamily.</text>
</comment>
<dbReference type="GO" id="GO:0047804">
    <property type="term" value="F:cysteine-S-conjugate beta-lyase activity"/>
    <property type="evidence" value="ECO:0007669"/>
    <property type="project" value="UniProtKB-EC"/>
</dbReference>
<comment type="caution">
    <text evidence="7">The sequence shown here is derived from an EMBL/GenBank/DDBJ whole genome shotgun (WGS) entry which is preliminary data.</text>
</comment>
<organism evidence="7 8">
    <name type="scientific">Alicyclobacillus ferrooxydans</name>
    <dbReference type="NCBI Taxonomy" id="471514"/>
    <lineage>
        <taxon>Bacteria</taxon>
        <taxon>Bacillati</taxon>
        <taxon>Bacillota</taxon>
        <taxon>Bacilli</taxon>
        <taxon>Bacillales</taxon>
        <taxon>Alicyclobacillaceae</taxon>
        <taxon>Alicyclobacillus</taxon>
    </lineage>
</organism>
<proteinExistence type="inferred from homology"/>
<dbReference type="RefSeq" id="WP_054968341.1">
    <property type="nucleotide sequence ID" value="NZ_LJCO01000030.1"/>
</dbReference>
<evidence type="ECO:0000313" key="7">
    <source>
        <dbReference type="EMBL" id="KPV44619.1"/>
    </source>
</evidence>
<name>A0A0P9D597_9BACL</name>
<dbReference type="Gene3D" id="3.40.640.10">
    <property type="entry name" value="Type I PLP-dependent aspartate aminotransferase-like (Major domain)"/>
    <property type="match status" value="1"/>
</dbReference>
<feature type="domain" description="Aminotransferase class I/classII large" evidence="6">
    <location>
        <begin position="38"/>
        <end position="383"/>
    </location>
</feature>
<dbReference type="EMBL" id="LJCO01000030">
    <property type="protein sequence ID" value="KPV44619.1"/>
    <property type="molecule type" value="Genomic_DNA"/>
</dbReference>
<dbReference type="InterPro" id="IPR015421">
    <property type="entry name" value="PyrdxlP-dep_Trfase_major"/>
</dbReference>
<evidence type="ECO:0000259" key="6">
    <source>
        <dbReference type="Pfam" id="PF00155"/>
    </source>
</evidence>
<evidence type="ECO:0000256" key="5">
    <source>
        <dbReference type="ARBA" id="ARBA00037974"/>
    </source>
</evidence>
<evidence type="ECO:0000256" key="3">
    <source>
        <dbReference type="ARBA" id="ARBA00022898"/>
    </source>
</evidence>
<evidence type="ECO:0000256" key="1">
    <source>
        <dbReference type="ARBA" id="ARBA00001933"/>
    </source>
</evidence>
<dbReference type="Gene3D" id="3.90.1150.10">
    <property type="entry name" value="Aspartate Aminotransferase, domain 1"/>
    <property type="match status" value="1"/>
</dbReference>
<dbReference type="PATRIC" id="fig|471514.4.peg.4263"/>
<dbReference type="InterPro" id="IPR015422">
    <property type="entry name" value="PyrdxlP-dep_Trfase_small"/>
</dbReference>
<keyword evidence="3" id="KW-0663">Pyridoxal phosphate</keyword>
<sequence length="394" mass="44001">MPHDFNREVDRKNTDSTKWGSLERLFSNSEAIPMWVADMDFESPRAVVDALVQRAQHGVYGYGLRDDDYYQPVSDWLKARHNWEAPIEWMLHSPGVLTGLSFLLTLLTEKGEAVIIQTPVYHPFAHIVENLDRTLLVNPLLMREDGTYRMDLSNLREQAKQAKVLILCSPHNPVSRVWTKSELQELADICTENGLFVIADEIHSDLVMPGFHHTPFASVSDGVANNSTTFIAPSKTFNLAGLQSAIAIIPDEVLRNRFKHALQTYHLSSPNIFGALALHKAYSDGAEWLDELLPYLAENASFVTSYLEEHAPEIKAAPLEGTYLMWLDCRGLGLSDDDLAVFMNRTAGVAMNQGHTFGLGGSGFVRMNIACPRVQLEKAVHRLASAVQSRRGTS</sequence>
<dbReference type="STRING" id="471514.AN477_06425"/>
<dbReference type="PANTHER" id="PTHR43525">
    <property type="entry name" value="PROTEIN MALY"/>
    <property type="match status" value="1"/>
</dbReference>
<dbReference type="OrthoDB" id="9802328at2"/>
<reference evidence="7 8" key="1">
    <citation type="submission" date="2015-09" db="EMBL/GenBank/DDBJ databases">
        <title>Draft genome sequence of Alicyclobacillus ferrooxydans DSM 22381.</title>
        <authorList>
            <person name="Hemp J."/>
        </authorList>
    </citation>
    <scope>NUCLEOTIDE SEQUENCE [LARGE SCALE GENOMIC DNA]</scope>
    <source>
        <strain evidence="7 8">TC-34</strain>
    </source>
</reference>
<gene>
    <name evidence="7" type="ORF">AN477_06425</name>
</gene>
<dbReference type="SUPFAM" id="SSF53383">
    <property type="entry name" value="PLP-dependent transferases"/>
    <property type="match status" value="1"/>
</dbReference>
<accession>A0A0P9D597</accession>
<dbReference type="InterPro" id="IPR051798">
    <property type="entry name" value="Class-II_PLP-Dep_Aminotrans"/>
</dbReference>
<dbReference type="EC" id="4.4.1.13" evidence="2"/>
<dbReference type="PANTHER" id="PTHR43525:SF1">
    <property type="entry name" value="PROTEIN MALY"/>
    <property type="match status" value="1"/>
</dbReference>
<dbReference type="AlphaFoldDB" id="A0A0P9D597"/>
<dbReference type="Pfam" id="PF00155">
    <property type="entry name" value="Aminotran_1_2"/>
    <property type="match status" value="1"/>
</dbReference>
<keyword evidence="8" id="KW-1185">Reference proteome</keyword>
<dbReference type="NCBIfam" id="TIGR04350">
    <property type="entry name" value="C_S_lyase_PatB"/>
    <property type="match status" value="1"/>
</dbReference>
<dbReference type="InterPro" id="IPR027619">
    <property type="entry name" value="C-S_lyase_PatB-like"/>
</dbReference>
<dbReference type="CDD" id="cd00609">
    <property type="entry name" value="AAT_like"/>
    <property type="match status" value="1"/>
</dbReference>
<keyword evidence="4 7" id="KW-0456">Lyase</keyword>
<dbReference type="InterPro" id="IPR015424">
    <property type="entry name" value="PyrdxlP-dep_Trfase"/>
</dbReference>